<keyword evidence="2" id="KW-0489">Methyltransferase</keyword>
<proteinExistence type="predicted"/>
<dbReference type="AlphaFoldDB" id="A0A7G5IKY5"/>
<dbReference type="KEGG" id="sand:H3309_06065"/>
<dbReference type="RefSeq" id="WP_182297850.1">
    <property type="nucleotide sequence ID" value="NZ_CP059851.1"/>
</dbReference>
<evidence type="ECO:0000259" key="1">
    <source>
        <dbReference type="Pfam" id="PF08241"/>
    </source>
</evidence>
<dbReference type="PANTHER" id="PTHR43861">
    <property type="entry name" value="TRANS-ACONITATE 2-METHYLTRANSFERASE-RELATED"/>
    <property type="match status" value="1"/>
</dbReference>
<dbReference type="InterPro" id="IPR029063">
    <property type="entry name" value="SAM-dependent_MTases_sf"/>
</dbReference>
<reference evidence="2 3" key="1">
    <citation type="submission" date="2020-07" db="EMBL/GenBank/DDBJ databases">
        <title>Complete genome sequence for Sandaracinobacter sp. M6.</title>
        <authorList>
            <person name="Tang Y."/>
            <person name="Liu Q."/>
            <person name="Guo Z."/>
            <person name="Lei P."/>
            <person name="Huang B."/>
        </authorList>
    </citation>
    <scope>NUCLEOTIDE SEQUENCE [LARGE SCALE GENOMIC DNA]</scope>
    <source>
        <strain evidence="2 3">M6</strain>
    </source>
</reference>
<dbReference type="Pfam" id="PF08241">
    <property type="entry name" value="Methyltransf_11"/>
    <property type="match status" value="1"/>
</dbReference>
<dbReference type="InterPro" id="IPR013216">
    <property type="entry name" value="Methyltransf_11"/>
</dbReference>
<dbReference type="PANTHER" id="PTHR43861:SF1">
    <property type="entry name" value="TRANS-ACONITATE 2-METHYLTRANSFERASE"/>
    <property type="match status" value="1"/>
</dbReference>
<dbReference type="EMBL" id="CP059851">
    <property type="protein sequence ID" value="QMW24027.1"/>
    <property type="molecule type" value="Genomic_DNA"/>
</dbReference>
<keyword evidence="3" id="KW-1185">Reference proteome</keyword>
<dbReference type="SUPFAM" id="SSF53335">
    <property type="entry name" value="S-adenosyl-L-methionine-dependent methyltransferases"/>
    <property type="match status" value="1"/>
</dbReference>
<dbReference type="Proteomes" id="UP000515292">
    <property type="component" value="Chromosome"/>
</dbReference>
<feature type="domain" description="Methyltransferase type 11" evidence="1">
    <location>
        <begin position="35"/>
        <end position="122"/>
    </location>
</feature>
<dbReference type="CDD" id="cd02440">
    <property type="entry name" value="AdoMet_MTases"/>
    <property type="match status" value="1"/>
</dbReference>
<dbReference type="GO" id="GO:0032259">
    <property type="term" value="P:methylation"/>
    <property type="evidence" value="ECO:0007669"/>
    <property type="project" value="UniProtKB-KW"/>
</dbReference>
<protein>
    <submittedName>
        <fullName evidence="2">Class I SAM-dependent methyltransferase</fullName>
    </submittedName>
</protein>
<dbReference type="GO" id="GO:0008757">
    <property type="term" value="F:S-adenosylmethionine-dependent methyltransferase activity"/>
    <property type="evidence" value="ECO:0007669"/>
    <property type="project" value="InterPro"/>
</dbReference>
<evidence type="ECO:0000313" key="2">
    <source>
        <dbReference type="EMBL" id="QMW24027.1"/>
    </source>
</evidence>
<organism evidence="2 3">
    <name type="scientific">Sandaracinobacteroides saxicola</name>
    <dbReference type="NCBI Taxonomy" id="2759707"/>
    <lineage>
        <taxon>Bacteria</taxon>
        <taxon>Pseudomonadati</taxon>
        <taxon>Pseudomonadota</taxon>
        <taxon>Alphaproteobacteria</taxon>
        <taxon>Sphingomonadales</taxon>
        <taxon>Sphingosinicellaceae</taxon>
        <taxon>Sandaracinobacteroides</taxon>
    </lineage>
</organism>
<gene>
    <name evidence="2" type="ORF">H3309_06065</name>
</gene>
<keyword evidence="2" id="KW-0808">Transferase</keyword>
<accession>A0A7G5IKY5</accession>
<evidence type="ECO:0000313" key="3">
    <source>
        <dbReference type="Proteomes" id="UP000515292"/>
    </source>
</evidence>
<dbReference type="Gene3D" id="3.40.50.150">
    <property type="entry name" value="Vaccinia Virus protein VP39"/>
    <property type="match status" value="1"/>
</dbReference>
<sequence>MAWNAADYGTHAAFVPALGAPVLALLAPRPGERILDLGCGDGVLTAQLVEAGAEVLGLDPDPSMLAAARALGLTVHQGDGQALAFEAEFDAVFSNAALHWMPDHDAVLAGVFAALKPGGRFVGECGGHGNIAAIRTAIRAVSMARGEAADEEQNYPTASAHAARLAAAGFTDIQAEIIPRPTPLPTGMVAWLNTFRAGFVRHAADRDAAVADVEALLKPALCDADGKWTADYVRLRWQARKPKD</sequence>
<name>A0A7G5IKY5_9SPHN</name>